<dbReference type="InterPro" id="IPR036465">
    <property type="entry name" value="vWFA_dom_sf"/>
</dbReference>
<dbReference type="RefSeq" id="WP_126638080.1">
    <property type="nucleotide sequence ID" value="NZ_BIFH01000019.1"/>
</dbReference>
<protein>
    <recommendedName>
        <fullName evidence="2">VWFA domain-containing protein</fullName>
    </recommendedName>
</protein>
<dbReference type="InterPro" id="IPR003325">
    <property type="entry name" value="TerD"/>
</dbReference>
<dbReference type="Pfam" id="PF02342">
    <property type="entry name" value="TerD"/>
    <property type="match status" value="1"/>
</dbReference>
<dbReference type="PANTHER" id="PTHR32097">
    <property type="entry name" value="CAMP-BINDING PROTEIN 1-RELATED"/>
    <property type="match status" value="1"/>
</dbReference>
<dbReference type="InterPro" id="IPR051324">
    <property type="entry name" value="Stress/Tellurium_Resist"/>
</dbReference>
<dbReference type="CDD" id="cd06974">
    <property type="entry name" value="TerD_like"/>
    <property type="match status" value="1"/>
</dbReference>
<dbReference type="Pfam" id="PF10138">
    <property type="entry name" value="vWA-TerF-like"/>
    <property type="match status" value="1"/>
</dbReference>
<evidence type="ECO:0000313" key="3">
    <source>
        <dbReference type="EMBL" id="GCD95989.1"/>
    </source>
</evidence>
<sequence length="454" mass="49471">MTPASLSPGANLRIDSTHVRAQLSWSTGPAVPDIDASALLLTDTGQVRTDADFVFYNQPRHPSGAVTHLGREQTSEGITDTLTMNLALMEEGVHRVLVCASADGGTLGHAPGLTLELLDVATETEIARFEMTAGIETAFVGGELYRHRGGWKFRAVGQGYASGLAGLAADFGITVHNDPTADPVAAQPVPTQPVTFAPPPAIPAVAPPRNTEETLPEEMRKRLTLRKEQVATSLRKQQAEGITARVILVLDASGSMKRLYSRGIVAEVVERTAAVAAHLEDDGVMQAWTFASNPARLPDLHPGELPQWLRLHVRLGRIEPEQGLRPGQVDMTAVGFGNEEHKVIAEIRSYIRNHPTATPTLVLFFSDGGIYFNNEIKRELKDASTEPAFWQFVGLGNADYGILRRLDTMRGRHIDNAGFFAVDDIGKVPDQELYDRLLSEFPKWITAARLNNVL</sequence>
<keyword evidence="4" id="KW-1185">Reference proteome</keyword>
<evidence type="ECO:0000313" key="4">
    <source>
        <dbReference type="Proteomes" id="UP000286931"/>
    </source>
</evidence>
<dbReference type="OrthoDB" id="56224at2"/>
<dbReference type="PANTHER" id="PTHR32097:SF4">
    <property type="entry name" value="GENERAL STRESS PROTEIN 16U"/>
    <property type="match status" value="1"/>
</dbReference>
<dbReference type="InterPro" id="IPR019303">
    <property type="entry name" value="vWA_TerF_C"/>
</dbReference>
<organism evidence="3 4">
    <name type="scientific">Embleya hyalina</name>
    <dbReference type="NCBI Taxonomy" id="516124"/>
    <lineage>
        <taxon>Bacteria</taxon>
        <taxon>Bacillati</taxon>
        <taxon>Actinomycetota</taxon>
        <taxon>Actinomycetes</taxon>
        <taxon>Kitasatosporales</taxon>
        <taxon>Streptomycetaceae</taxon>
        <taxon>Embleya</taxon>
    </lineage>
</organism>
<dbReference type="Gene3D" id="2.60.60.30">
    <property type="entry name" value="sav2460 like domains"/>
    <property type="match status" value="1"/>
</dbReference>
<dbReference type="EMBL" id="BIFH01000019">
    <property type="protein sequence ID" value="GCD95989.1"/>
    <property type="molecule type" value="Genomic_DNA"/>
</dbReference>
<evidence type="ECO:0000259" key="2">
    <source>
        <dbReference type="PROSITE" id="PS50234"/>
    </source>
</evidence>
<gene>
    <name evidence="3" type="ORF">EHYA_03673</name>
</gene>
<evidence type="ECO:0000256" key="1">
    <source>
        <dbReference type="ARBA" id="ARBA00008775"/>
    </source>
</evidence>
<feature type="domain" description="VWFA" evidence="2">
    <location>
        <begin position="245"/>
        <end position="437"/>
    </location>
</feature>
<name>A0A401YNA3_9ACTN</name>
<dbReference type="InterPro" id="IPR002035">
    <property type="entry name" value="VWF_A"/>
</dbReference>
<dbReference type="SUPFAM" id="SSF53300">
    <property type="entry name" value="vWA-like"/>
    <property type="match status" value="1"/>
</dbReference>
<dbReference type="SMART" id="SM00327">
    <property type="entry name" value="VWA"/>
    <property type="match status" value="1"/>
</dbReference>
<dbReference type="PROSITE" id="PS50234">
    <property type="entry name" value="VWFA"/>
    <property type="match status" value="1"/>
</dbReference>
<accession>A0A401YNA3</accession>
<comment type="similarity">
    <text evidence="1">Belongs to the CAPAB/TerDEXZ family.</text>
</comment>
<proteinExistence type="inferred from homology"/>
<comment type="caution">
    <text evidence="3">The sequence shown here is derived from an EMBL/GenBank/DDBJ whole genome shotgun (WGS) entry which is preliminary data.</text>
</comment>
<reference evidence="3 4" key="1">
    <citation type="submission" date="2018-12" db="EMBL/GenBank/DDBJ databases">
        <title>Draft genome sequence of Embleya hyalina NBRC 13850T.</title>
        <authorList>
            <person name="Komaki H."/>
            <person name="Hosoyama A."/>
            <person name="Kimura A."/>
            <person name="Ichikawa N."/>
            <person name="Tamura T."/>
        </authorList>
    </citation>
    <scope>NUCLEOTIDE SEQUENCE [LARGE SCALE GENOMIC DNA]</scope>
    <source>
        <strain evidence="3 4">NBRC 13850</strain>
    </source>
</reference>
<dbReference type="AlphaFoldDB" id="A0A401YNA3"/>
<dbReference type="Proteomes" id="UP000286931">
    <property type="component" value="Unassembled WGS sequence"/>
</dbReference>